<dbReference type="Pfam" id="PF00082">
    <property type="entry name" value="Peptidase_S8"/>
    <property type="match status" value="1"/>
</dbReference>
<sequence>MVSVPSILIALLTLTSWTFAANAHRSVRKPADGKAFYTVYPSDSVSVSTTEDFVKKTVGTDGLLPSTDDSKNFVSWIVEASPAEVDMLNSNTAIHRVVHFDPPNKRDEAVVQQLADRDDAVQTFAVFPVDRKDADKCAKTEKFMKDLINDDYYPHPFVYKNQTYYWTLKMTNAQRDEVAKGPGIRRIEADHKVELARAMPPNPSPVAQLSDSRKYRTFDDAAQMMGQESIANMQSSIGSIRDLNKLTNYVYESHQGDGSYVYHMELGVAFKNQASEFPNVVPDQQHLQPDLAKQLNWKPWEDHAPPKAHGTCTADKAVGAKYGSSKKAKLVVVQSGELGLLEINDATRKILADITDKADRKKKSVVSISMTGDPADPDSDIQDLLEESLQELFALDVPVITASGNDRKNEPDVDTIPAQWARSEYPLIVVGSVDFDGKRSDFSQGGAQVTIHAPDKDVTCVPESGNEPSTGRSGTSFATPLVAGEVSNLLSYETVPLDTSDGSLVKSLRQYLAEDKASWKRVEETAIWNGVDEAHNPTVAGFGGNSGGGSGGGSSNTPPPLHKECTGLRSKKYVSQPELKRLIEDEFCPIAVK</sequence>
<gene>
    <name evidence="9" type="ORF">SCAR479_12873</name>
</gene>
<evidence type="ECO:0000256" key="3">
    <source>
        <dbReference type="ARBA" id="ARBA00022801"/>
    </source>
</evidence>
<feature type="domain" description="Peptidase S8/S53" evidence="8">
    <location>
        <begin position="301"/>
        <end position="491"/>
    </location>
</feature>
<evidence type="ECO:0000256" key="7">
    <source>
        <dbReference type="SAM" id="SignalP"/>
    </source>
</evidence>
<keyword evidence="4" id="KW-0720">Serine protease</keyword>
<dbReference type="InterPro" id="IPR036852">
    <property type="entry name" value="Peptidase_S8/S53_dom_sf"/>
</dbReference>
<evidence type="ECO:0000256" key="1">
    <source>
        <dbReference type="ARBA" id="ARBA00011073"/>
    </source>
</evidence>
<evidence type="ECO:0000256" key="4">
    <source>
        <dbReference type="ARBA" id="ARBA00022825"/>
    </source>
</evidence>
<name>A0ABR2X9D2_9PEZI</name>
<dbReference type="PANTHER" id="PTHR43806:SF11">
    <property type="entry name" value="CEREVISIN-RELATED"/>
    <property type="match status" value="1"/>
</dbReference>
<keyword evidence="10" id="KW-1185">Reference proteome</keyword>
<keyword evidence="3" id="KW-0378">Hydrolase</keyword>
<feature type="region of interest" description="Disordered" evidence="6">
    <location>
        <begin position="540"/>
        <end position="567"/>
    </location>
</feature>
<dbReference type="InterPro" id="IPR050131">
    <property type="entry name" value="Peptidase_S8_subtilisin-like"/>
</dbReference>
<accession>A0ABR2X9D2</accession>
<reference evidence="9 10" key="1">
    <citation type="submission" date="2024-02" db="EMBL/GenBank/DDBJ databases">
        <title>First draft genome assembly of two strains of Seiridium cardinale.</title>
        <authorList>
            <person name="Emiliani G."/>
            <person name="Scali E."/>
        </authorList>
    </citation>
    <scope>NUCLEOTIDE SEQUENCE [LARGE SCALE GENOMIC DNA]</scope>
    <source>
        <strain evidence="9 10">BM-138-000479</strain>
    </source>
</reference>
<keyword evidence="2" id="KW-0645">Protease</keyword>
<protein>
    <submittedName>
        <fullName evidence="9">Peptidase S8/S53 domain-containing protein</fullName>
    </submittedName>
</protein>
<feature type="signal peptide" evidence="7">
    <location>
        <begin position="1"/>
        <end position="20"/>
    </location>
</feature>
<evidence type="ECO:0000256" key="2">
    <source>
        <dbReference type="ARBA" id="ARBA00022670"/>
    </source>
</evidence>
<dbReference type="EMBL" id="JARVKM010000093">
    <property type="protein sequence ID" value="KAK9770403.1"/>
    <property type="molecule type" value="Genomic_DNA"/>
</dbReference>
<comment type="caution">
    <text evidence="5">Lacks conserved residue(s) required for the propagation of feature annotation.</text>
</comment>
<feature type="compositionally biased region" description="Gly residues" evidence="6">
    <location>
        <begin position="541"/>
        <end position="554"/>
    </location>
</feature>
<proteinExistence type="inferred from homology"/>
<evidence type="ECO:0000313" key="10">
    <source>
        <dbReference type="Proteomes" id="UP001465668"/>
    </source>
</evidence>
<dbReference type="PROSITE" id="PS51892">
    <property type="entry name" value="SUBTILASE"/>
    <property type="match status" value="1"/>
</dbReference>
<dbReference type="PANTHER" id="PTHR43806">
    <property type="entry name" value="PEPTIDASE S8"/>
    <property type="match status" value="1"/>
</dbReference>
<dbReference type="InterPro" id="IPR000209">
    <property type="entry name" value="Peptidase_S8/S53_dom"/>
</dbReference>
<dbReference type="InterPro" id="IPR023828">
    <property type="entry name" value="Peptidase_S8_Ser-AS"/>
</dbReference>
<dbReference type="SUPFAM" id="SSF52743">
    <property type="entry name" value="Subtilisin-like"/>
    <property type="match status" value="1"/>
</dbReference>
<evidence type="ECO:0000313" key="9">
    <source>
        <dbReference type="EMBL" id="KAK9770403.1"/>
    </source>
</evidence>
<comment type="similarity">
    <text evidence="1 5">Belongs to the peptidase S8 family.</text>
</comment>
<organism evidence="9 10">
    <name type="scientific">Seiridium cardinale</name>
    <dbReference type="NCBI Taxonomy" id="138064"/>
    <lineage>
        <taxon>Eukaryota</taxon>
        <taxon>Fungi</taxon>
        <taxon>Dikarya</taxon>
        <taxon>Ascomycota</taxon>
        <taxon>Pezizomycotina</taxon>
        <taxon>Sordariomycetes</taxon>
        <taxon>Xylariomycetidae</taxon>
        <taxon>Amphisphaeriales</taxon>
        <taxon>Sporocadaceae</taxon>
        <taxon>Seiridium</taxon>
    </lineage>
</organism>
<keyword evidence="7" id="KW-0732">Signal</keyword>
<comment type="caution">
    <text evidence="9">The sequence shown here is derived from an EMBL/GenBank/DDBJ whole genome shotgun (WGS) entry which is preliminary data.</text>
</comment>
<feature type="chain" id="PRO_5045201556" evidence="7">
    <location>
        <begin position="21"/>
        <end position="593"/>
    </location>
</feature>
<evidence type="ECO:0000256" key="5">
    <source>
        <dbReference type="PROSITE-ProRule" id="PRU01240"/>
    </source>
</evidence>
<dbReference type="Gene3D" id="3.40.50.200">
    <property type="entry name" value="Peptidase S8/S53 domain"/>
    <property type="match status" value="1"/>
</dbReference>
<dbReference type="Proteomes" id="UP001465668">
    <property type="component" value="Unassembled WGS sequence"/>
</dbReference>
<evidence type="ECO:0000259" key="8">
    <source>
        <dbReference type="Pfam" id="PF00082"/>
    </source>
</evidence>
<evidence type="ECO:0000256" key="6">
    <source>
        <dbReference type="SAM" id="MobiDB-lite"/>
    </source>
</evidence>
<dbReference type="PROSITE" id="PS00138">
    <property type="entry name" value="SUBTILASE_SER"/>
    <property type="match status" value="1"/>
</dbReference>